<feature type="non-terminal residue" evidence="1">
    <location>
        <position position="1"/>
    </location>
</feature>
<sequence>KSSRLDVEFDIVRIRDGKGIWKRKFYSTVTESNMPEPESIPKALRESVKQFVFLCFGKPKR</sequence>
<evidence type="ECO:0000313" key="1">
    <source>
        <dbReference type="EMBL" id="GAG88024.1"/>
    </source>
</evidence>
<accession>X1AXV1</accession>
<organism evidence="1">
    <name type="scientific">marine sediment metagenome</name>
    <dbReference type="NCBI Taxonomy" id="412755"/>
    <lineage>
        <taxon>unclassified sequences</taxon>
        <taxon>metagenomes</taxon>
        <taxon>ecological metagenomes</taxon>
    </lineage>
</organism>
<name>X1AXV1_9ZZZZ</name>
<dbReference type="AlphaFoldDB" id="X1AXV1"/>
<comment type="caution">
    <text evidence="1">The sequence shown here is derived from an EMBL/GenBank/DDBJ whole genome shotgun (WGS) entry which is preliminary data.</text>
</comment>
<proteinExistence type="predicted"/>
<gene>
    <name evidence="1" type="ORF">S01H4_24757</name>
</gene>
<protein>
    <submittedName>
        <fullName evidence="1">Uncharacterized protein</fullName>
    </submittedName>
</protein>
<dbReference type="EMBL" id="BART01011678">
    <property type="protein sequence ID" value="GAG88024.1"/>
    <property type="molecule type" value="Genomic_DNA"/>
</dbReference>
<reference evidence="1" key="1">
    <citation type="journal article" date="2014" name="Front. Microbiol.">
        <title>High frequency of phylogenetically diverse reductive dehalogenase-homologous genes in deep subseafloor sedimentary metagenomes.</title>
        <authorList>
            <person name="Kawai M."/>
            <person name="Futagami T."/>
            <person name="Toyoda A."/>
            <person name="Takaki Y."/>
            <person name="Nishi S."/>
            <person name="Hori S."/>
            <person name="Arai W."/>
            <person name="Tsubouchi T."/>
            <person name="Morono Y."/>
            <person name="Uchiyama I."/>
            <person name="Ito T."/>
            <person name="Fujiyama A."/>
            <person name="Inagaki F."/>
            <person name="Takami H."/>
        </authorList>
    </citation>
    <scope>NUCLEOTIDE SEQUENCE</scope>
    <source>
        <strain evidence="1">Expedition CK06-06</strain>
    </source>
</reference>